<dbReference type="EMBL" id="BGPR01000142">
    <property type="protein sequence ID" value="GBL98721.1"/>
    <property type="molecule type" value="Genomic_DNA"/>
</dbReference>
<organism evidence="1 2">
    <name type="scientific">Araneus ventricosus</name>
    <name type="common">Orbweaver spider</name>
    <name type="synonym">Epeira ventricosa</name>
    <dbReference type="NCBI Taxonomy" id="182803"/>
    <lineage>
        <taxon>Eukaryota</taxon>
        <taxon>Metazoa</taxon>
        <taxon>Ecdysozoa</taxon>
        <taxon>Arthropoda</taxon>
        <taxon>Chelicerata</taxon>
        <taxon>Arachnida</taxon>
        <taxon>Araneae</taxon>
        <taxon>Araneomorphae</taxon>
        <taxon>Entelegynae</taxon>
        <taxon>Araneoidea</taxon>
        <taxon>Araneidae</taxon>
        <taxon>Araneus</taxon>
    </lineage>
</organism>
<gene>
    <name evidence="1" type="ORF">AVEN_8623_1</name>
</gene>
<proteinExistence type="predicted"/>
<name>A0A4Y2C2N8_ARAVE</name>
<dbReference type="AlphaFoldDB" id="A0A4Y2C2N8"/>
<dbReference type="Proteomes" id="UP000499080">
    <property type="component" value="Unassembled WGS sequence"/>
</dbReference>
<comment type="caution">
    <text evidence="1">The sequence shown here is derived from an EMBL/GenBank/DDBJ whole genome shotgun (WGS) entry which is preliminary data.</text>
</comment>
<evidence type="ECO:0000313" key="1">
    <source>
        <dbReference type="EMBL" id="GBL98721.1"/>
    </source>
</evidence>
<accession>A0A4Y2C2N8</accession>
<keyword evidence="2" id="KW-1185">Reference proteome</keyword>
<protein>
    <submittedName>
        <fullName evidence="1">Uncharacterized protein</fullName>
    </submittedName>
</protein>
<reference evidence="1 2" key="1">
    <citation type="journal article" date="2019" name="Sci. Rep.">
        <title>Orb-weaving spider Araneus ventricosus genome elucidates the spidroin gene catalogue.</title>
        <authorList>
            <person name="Kono N."/>
            <person name="Nakamura H."/>
            <person name="Ohtoshi R."/>
            <person name="Moran D.A.P."/>
            <person name="Shinohara A."/>
            <person name="Yoshida Y."/>
            <person name="Fujiwara M."/>
            <person name="Mori M."/>
            <person name="Tomita M."/>
            <person name="Arakawa K."/>
        </authorList>
    </citation>
    <scope>NUCLEOTIDE SEQUENCE [LARGE SCALE GENOMIC DNA]</scope>
</reference>
<sequence>MEDLEEKLTRNCVSFKVKPEKPLEASSAVKKKFIAEAHISLPFSCSPGGGEIKMGKSTFKGQNSQPSFSDDSCSLAMPCCNALGYWWAVRLFIDKGREEGVIPTTVGRYHKSFHHRHEKWTDTMFSPPLKNNKIRSYIRFYFAAKISI</sequence>
<evidence type="ECO:0000313" key="2">
    <source>
        <dbReference type="Proteomes" id="UP000499080"/>
    </source>
</evidence>